<gene>
    <name evidence="1" type="ORF">BDN72DRAFT_849353</name>
</gene>
<evidence type="ECO:0000313" key="2">
    <source>
        <dbReference type="Proteomes" id="UP000308600"/>
    </source>
</evidence>
<dbReference type="Proteomes" id="UP000308600">
    <property type="component" value="Unassembled WGS sequence"/>
</dbReference>
<name>A0ACD3A882_9AGAR</name>
<reference evidence="1 2" key="1">
    <citation type="journal article" date="2019" name="Nat. Ecol. Evol.">
        <title>Megaphylogeny resolves global patterns of mushroom evolution.</title>
        <authorList>
            <person name="Varga T."/>
            <person name="Krizsan K."/>
            <person name="Foldi C."/>
            <person name="Dima B."/>
            <person name="Sanchez-Garcia M."/>
            <person name="Sanchez-Ramirez S."/>
            <person name="Szollosi G.J."/>
            <person name="Szarkandi J.G."/>
            <person name="Papp V."/>
            <person name="Albert L."/>
            <person name="Andreopoulos W."/>
            <person name="Angelini C."/>
            <person name="Antonin V."/>
            <person name="Barry K.W."/>
            <person name="Bougher N.L."/>
            <person name="Buchanan P."/>
            <person name="Buyck B."/>
            <person name="Bense V."/>
            <person name="Catcheside P."/>
            <person name="Chovatia M."/>
            <person name="Cooper J."/>
            <person name="Damon W."/>
            <person name="Desjardin D."/>
            <person name="Finy P."/>
            <person name="Geml J."/>
            <person name="Haridas S."/>
            <person name="Hughes K."/>
            <person name="Justo A."/>
            <person name="Karasinski D."/>
            <person name="Kautmanova I."/>
            <person name="Kiss B."/>
            <person name="Kocsube S."/>
            <person name="Kotiranta H."/>
            <person name="LaButti K.M."/>
            <person name="Lechner B.E."/>
            <person name="Liimatainen K."/>
            <person name="Lipzen A."/>
            <person name="Lukacs Z."/>
            <person name="Mihaltcheva S."/>
            <person name="Morgado L.N."/>
            <person name="Niskanen T."/>
            <person name="Noordeloos M.E."/>
            <person name="Ohm R.A."/>
            <person name="Ortiz-Santana B."/>
            <person name="Ovrebo C."/>
            <person name="Racz N."/>
            <person name="Riley R."/>
            <person name="Savchenko A."/>
            <person name="Shiryaev A."/>
            <person name="Soop K."/>
            <person name="Spirin V."/>
            <person name="Szebenyi C."/>
            <person name="Tomsovsky M."/>
            <person name="Tulloss R.E."/>
            <person name="Uehling J."/>
            <person name="Grigoriev I.V."/>
            <person name="Vagvolgyi C."/>
            <person name="Papp T."/>
            <person name="Martin F.M."/>
            <person name="Miettinen O."/>
            <person name="Hibbett D.S."/>
            <person name="Nagy L.G."/>
        </authorList>
    </citation>
    <scope>NUCLEOTIDE SEQUENCE [LARGE SCALE GENOMIC DNA]</scope>
    <source>
        <strain evidence="1 2">NL-1719</strain>
    </source>
</reference>
<proteinExistence type="predicted"/>
<protein>
    <submittedName>
        <fullName evidence="1">Uncharacterized protein</fullName>
    </submittedName>
</protein>
<evidence type="ECO:0000313" key="1">
    <source>
        <dbReference type="EMBL" id="TFK61846.1"/>
    </source>
</evidence>
<organism evidence="1 2">
    <name type="scientific">Pluteus cervinus</name>
    <dbReference type="NCBI Taxonomy" id="181527"/>
    <lineage>
        <taxon>Eukaryota</taxon>
        <taxon>Fungi</taxon>
        <taxon>Dikarya</taxon>
        <taxon>Basidiomycota</taxon>
        <taxon>Agaricomycotina</taxon>
        <taxon>Agaricomycetes</taxon>
        <taxon>Agaricomycetidae</taxon>
        <taxon>Agaricales</taxon>
        <taxon>Pluteineae</taxon>
        <taxon>Pluteaceae</taxon>
        <taxon>Pluteus</taxon>
    </lineage>
</organism>
<accession>A0ACD3A882</accession>
<dbReference type="EMBL" id="ML208625">
    <property type="protein sequence ID" value="TFK61846.1"/>
    <property type="molecule type" value="Genomic_DNA"/>
</dbReference>
<keyword evidence="2" id="KW-1185">Reference proteome</keyword>
<sequence>MSIAVPQGVHSIEVAYIGSKAVPKAVAPTSEPGPALPLLPRYIGIQPFWPAPPTEQAFLYPSPQEWDLIPVDTAIDNGKRYIKNKYEDKYLYPSPVLEGYIMAGDNRFVWDIIHSFDLLTFKISVNLGGKECAIGVEKPRIDPPGDDAVLPPVYLPALVLQTQADAATWIFQEPRTPK</sequence>